<evidence type="ECO:0000256" key="1">
    <source>
        <dbReference type="SAM" id="MobiDB-lite"/>
    </source>
</evidence>
<evidence type="ECO:0000256" key="2">
    <source>
        <dbReference type="SAM" id="Phobius"/>
    </source>
</evidence>
<keyword evidence="3" id="KW-0648">Protein biosynthesis</keyword>
<gene>
    <name evidence="3" type="ORF">TCM_014986</name>
</gene>
<proteinExistence type="predicted"/>
<evidence type="ECO:0000313" key="4">
    <source>
        <dbReference type="Proteomes" id="UP000026915"/>
    </source>
</evidence>
<dbReference type="GO" id="GO:0003743">
    <property type="term" value="F:translation initiation factor activity"/>
    <property type="evidence" value="ECO:0007669"/>
    <property type="project" value="UniProtKB-KW"/>
</dbReference>
<name>A0A061G077_THECC</name>
<sequence>MLDSTLDLISQAVSNNLYVFCLFNLIIVMILMGSKHGSSFDQDYEIPLSTPAYHKQDAEVKQSPDLSERAMNDGSVPGAYETATEDNKGNKNDINGNNIIVTDEDDEGDDELRRRVEEFIAKVNREWKAEKLGMSISA</sequence>
<feature type="region of interest" description="Disordered" evidence="1">
    <location>
        <begin position="61"/>
        <end position="109"/>
    </location>
</feature>
<evidence type="ECO:0000313" key="3">
    <source>
        <dbReference type="EMBL" id="EOY22961.1"/>
    </source>
</evidence>
<dbReference type="eggNOG" id="ENOG502SA1A">
    <property type="taxonomic scope" value="Eukaryota"/>
</dbReference>
<dbReference type="Gramene" id="EOY22961">
    <property type="protein sequence ID" value="EOY22961"/>
    <property type="gene ID" value="TCM_014986"/>
</dbReference>
<dbReference type="OMA" id="KVNREWK"/>
<feature type="compositionally biased region" description="Basic and acidic residues" evidence="1">
    <location>
        <begin position="61"/>
        <end position="71"/>
    </location>
</feature>
<dbReference type="Proteomes" id="UP000026915">
    <property type="component" value="Chromosome 3"/>
</dbReference>
<organism evidence="3 4">
    <name type="scientific">Theobroma cacao</name>
    <name type="common">Cacao</name>
    <name type="synonym">Cocoa</name>
    <dbReference type="NCBI Taxonomy" id="3641"/>
    <lineage>
        <taxon>Eukaryota</taxon>
        <taxon>Viridiplantae</taxon>
        <taxon>Streptophyta</taxon>
        <taxon>Embryophyta</taxon>
        <taxon>Tracheophyta</taxon>
        <taxon>Spermatophyta</taxon>
        <taxon>Magnoliopsida</taxon>
        <taxon>eudicotyledons</taxon>
        <taxon>Gunneridae</taxon>
        <taxon>Pentapetalae</taxon>
        <taxon>rosids</taxon>
        <taxon>malvids</taxon>
        <taxon>Malvales</taxon>
        <taxon>Malvaceae</taxon>
        <taxon>Byttnerioideae</taxon>
        <taxon>Theobroma</taxon>
    </lineage>
</organism>
<dbReference type="AlphaFoldDB" id="A0A061G077"/>
<keyword evidence="2" id="KW-0812">Transmembrane</keyword>
<dbReference type="InParanoid" id="A0A061G077"/>
<accession>A0A061G077</accession>
<keyword evidence="3" id="KW-0396">Initiation factor</keyword>
<dbReference type="PANTHER" id="PTHR36595:SF1">
    <property type="entry name" value="TRANSMEMBRANE PROTEIN"/>
    <property type="match status" value="1"/>
</dbReference>
<protein>
    <submittedName>
        <fullName evidence="3">Translation initiation factor IF-2, putative</fullName>
    </submittedName>
</protein>
<keyword evidence="4" id="KW-1185">Reference proteome</keyword>
<keyword evidence="2" id="KW-0472">Membrane</keyword>
<keyword evidence="2" id="KW-1133">Transmembrane helix</keyword>
<dbReference type="HOGENOM" id="CLU_1780774_0_0_1"/>
<feature type="transmembrane region" description="Helical" evidence="2">
    <location>
        <begin position="12"/>
        <end position="32"/>
    </location>
</feature>
<reference evidence="3 4" key="1">
    <citation type="journal article" date="2013" name="Genome Biol.">
        <title>The genome sequence of the most widely cultivated cacao type and its use to identify candidate genes regulating pod color.</title>
        <authorList>
            <person name="Motamayor J.C."/>
            <person name="Mockaitis K."/>
            <person name="Schmutz J."/>
            <person name="Haiminen N."/>
            <person name="Iii D.L."/>
            <person name="Cornejo O."/>
            <person name="Findley S.D."/>
            <person name="Zheng P."/>
            <person name="Utro F."/>
            <person name="Royaert S."/>
            <person name="Saski C."/>
            <person name="Jenkins J."/>
            <person name="Podicheti R."/>
            <person name="Zhao M."/>
            <person name="Scheffler B.E."/>
            <person name="Stack J.C."/>
            <person name="Feltus F.A."/>
            <person name="Mustiga G.M."/>
            <person name="Amores F."/>
            <person name="Phillips W."/>
            <person name="Marelli J.P."/>
            <person name="May G.D."/>
            <person name="Shapiro H."/>
            <person name="Ma J."/>
            <person name="Bustamante C.D."/>
            <person name="Schnell R.J."/>
            <person name="Main D."/>
            <person name="Gilbert D."/>
            <person name="Parida L."/>
            <person name="Kuhn D.N."/>
        </authorList>
    </citation>
    <scope>NUCLEOTIDE SEQUENCE [LARGE SCALE GENOMIC DNA]</scope>
    <source>
        <strain evidence="4">cv. Matina 1-6</strain>
    </source>
</reference>
<dbReference type="EMBL" id="CM001881">
    <property type="protein sequence ID" value="EOY22961.1"/>
    <property type="molecule type" value="Genomic_DNA"/>
</dbReference>
<dbReference type="PANTHER" id="PTHR36595">
    <property type="entry name" value="TRANSMEMBRANE PROTEIN"/>
    <property type="match status" value="1"/>
</dbReference>